<keyword evidence="3" id="KW-1185">Reference proteome</keyword>
<dbReference type="Proteomes" id="UP000027866">
    <property type="component" value="Unassembled WGS sequence"/>
</dbReference>
<organism evidence="2 3">
    <name type="scientific">Erythrobacter litoralis</name>
    <dbReference type="NCBI Taxonomy" id="39960"/>
    <lineage>
        <taxon>Bacteria</taxon>
        <taxon>Pseudomonadati</taxon>
        <taxon>Pseudomonadota</taxon>
        <taxon>Alphaproteobacteria</taxon>
        <taxon>Sphingomonadales</taxon>
        <taxon>Erythrobacteraceae</taxon>
        <taxon>Erythrobacter/Porphyrobacter group</taxon>
        <taxon>Erythrobacter</taxon>
    </lineage>
</organism>
<name>A0A074MXM6_9SPHN</name>
<feature type="chain" id="PRO_5001697487" evidence="1">
    <location>
        <begin position="27"/>
        <end position="244"/>
    </location>
</feature>
<keyword evidence="1" id="KW-0732">Signal</keyword>
<accession>A0A074MXM6</accession>
<gene>
    <name evidence="2" type="ORF">EH32_10035</name>
</gene>
<evidence type="ECO:0000313" key="3">
    <source>
        <dbReference type="Proteomes" id="UP000027866"/>
    </source>
</evidence>
<reference evidence="2 3" key="1">
    <citation type="submission" date="2014-04" db="EMBL/GenBank/DDBJ databases">
        <title>A comprehensive comparison of genomes of Erythrobacter spp. Strains.</title>
        <authorList>
            <person name="Zheng Q."/>
        </authorList>
    </citation>
    <scope>NUCLEOTIDE SEQUENCE [LARGE SCALE GENOMIC DNA]</scope>
    <source>
        <strain evidence="2 3">DSM 8509</strain>
    </source>
</reference>
<evidence type="ECO:0000256" key="1">
    <source>
        <dbReference type="SAM" id="SignalP"/>
    </source>
</evidence>
<dbReference type="PROSITE" id="PS51318">
    <property type="entry name" value="TAT"/>
    <property type="match status" value="1"/>
</dbReference>
<protein>
    <submittedName>
        <fullName evidence="2">Uncharacterized protein</fullName>
    </submittedName>
</protein>
<proteinExistence type="predicted"/>
<dbReference type="RefSeq" id="WP_034902624.1">
    <property type="nucleotide sequence ID" value="NZ_CP017057.1"/>
</dbReference>
<evidence type="ECO:0000313" key="2">
    <source>
        <dbReference type="EMBL" id="KEO96558.1"/>
    </source>
</evidence>
<sequence length="244" mass="26586">MTRTGRREMLRGGLAAFCGLSGLAFAAPHLFAADGELAIPDRPMRLTRGIERDLAGEARLAVTRLWEVRFVRSGPGVAVTGRQLSARVDAPESLSAIAAIKEELSTAGIWPILLSEQGMSVTSGETFQQQDPAAATREAERLIAEKGLPVRDAARYRAFLAELQLADGALLDQLPGDLFFPRGEPVRRSERVELPGGVEGRFEVVYLAPRAPGCAWLGEAVREIVTRVGEDERRARESWRMVPA</sequence>
<feature type="signal peptide" evidence="1">
    <location>
        <begin position="1"/>
        <end position="26"/>
    </location>
</feature>
<dbReference type="AlphaFoldDB" id="A0A074MXM6"/>
<dbReference type="InterPro" id="IPR006311">
    <property type="entry name" value="TAT_signal"/>
</dbReference>
<comment type="caution">
    <text evidence="2">The sequence shown here is derived from an EMBL/GenBank/DDBJ whole genome shotgun (WGS) entry which is preliminary data.</text>
</comment>
<dbReference type="OrthoDB" id="7508780at2"/>
<dbReference type="EMBL" id="JMIX01000005">
    <property type="protein sequence ID" value="KEO96558.1"/>
    <property type="molecule type" value="Genomic_DNA"/>
</dbReference>